<organism evidence="1 2">
    <name type="scientific">Diplodia intermedia</name>
    <dbReference type="NCBI Taxonomy" id="856260"/>
    <lineage>
        <taxon>Eukaryota</taxon>
        <taxon>Fungi</taxon>
        <taxon>Dikarya</taxon>
        <taxon>Ascomycota</taxon>
        <taxon>Pezizomycotina</taxon>
        <taxon>Dothideomycetes</taxon>
        <taxon>Dothideomycetes incertae sedis</taxon>
        <taxon>Botryosphaeriales</taxon>
        <taxon>Botryosphaeriaceae</taxon>
        <taxon>Diplodia</taxon>
    </lineage>
</organism>
<dbReference type="Proteomes" id="UP001521184">
    <property type="component" value="Unassembled WGS sequence"/>
</dbReference>
<comment type="caution">
    <text evidence="1">The sequence shown here is derived from an EMBL/GenBank/DDBJ whole genome shotgun (WGS) entry which is preliminary data.</text>
</comment>
<sequence>MAEVIGILSGAITFIDAGSKVAKLLSSLKNAPKRISAHQEELQDMVRLVTNMKDDLNRLSNGTGSLPSWLISQSDLSEIERFIRESESTAKQLEAWLDVSAASSQQGRVEKSWKAIRARKLQSTILEKLEKMKDLKGSMQFWLNRQTYLISTGHMASKTTSTPCTANFAPL</sequence>
<dbReference type="EMBL" id="JAKEKT020000044">
    <property type="protein sequence ID" value="KAL1640996.1"/>
    <property type="molecule type" value="Genomic_DNA"/>
</dbReference>
<evidence type="ECO:0008006" key="3">
    <source>
        <dbReference type="Google" id="ProtNLM"/>
    </source>
</evidence>
<protein>
    <recommendedName>
        <fullName evidence="3">Fungal N-terminal domain-containing protein</fullName>
    </recommendedName>
</protein>
<evidence type="ECO:0000313" key="2">
    <source>
        <dbReference type="Proteomes" id="UP001521184"/>
    </source>
</evidence>
<name>A0ABR3TNU7_9PEZI</name>
<gene>
    <name evidence="1" type="ORF">SLS58_006438</name>
</gene>
<keyword evidence="2" id="KW-1185">Reference proteome</keyword>
<evidence type="ECO:0000313" key="1">
    <source>
        <dbReference type="EMBL" id="KAL1640996.1"/>
    </source>
</evidence>
<proteinExistence type="predicted"/>
<reference evidence="1 2" key="1">
    <citation type="journal article" date="2023" name="Plant Dis.">
        <title>First Report of Diplodia intermedia Causing Canker and Dieback Diseases on Apple Trees in Canada.</title>
        <authorList>
            <person name="Ellouze W."/>
            <person name="Ilyukhin E."/>
            <person name="Sulman M."/>
            <person name="Ali S."/>
        </authorList>
    </citation>
    <scope>NUCLEOTIDE SEQUENCE [LARGE SCALE GENOMIC DNA]</scope>
    <source>
        <strain evidence="1 2">M45-28</strain>
    </source>
</reference>
<accession>A0ABR3TNU7</accession>